<protein>
    <submittedName>
        <fullName evidence="3">CAP domain-containing protein</fullName>
    </submittedName>
</protein>
<dbReference type="AlphaFoldDB" id="A0A7Z0KWX1"/>
<feature type="chain" id="PRO_5030805694" evidence="1">
    <location>
        <begin position="17"/>
        <end position="188"/>
    </location>
</feature>
<dbReference type="Proteomes" id="UP000529417">
    <property type="component" value="Unassembled WGS sequence"/>
</dbReference>
<evidence type="ECO:0000259" key="2">
    <source>
        <dbReference type="Pfam" id="PF00188"/>
    </source>
</evidence>
<sequence>MRRYAIASMVAVVALAACETTTTPMRTGPDGRPVPAVYRISDADAPRVQTRMRDGINTLRQQNGLQPVELNAQLTSAAATHASDMSFQSRPWHWGSDGSSPMQRTRRAGYSGVFVGEMVSETFETETETLNAWMQERETRSVVLDPRARDLGVAWHQDDNGKLWWAVVMGAPGLDTPVPVPDLELAAN</sequence>
<feature type="signal peptide" evidence="1">
    <location>
        <begin position="1"/>
        <end position="16"/>
    </location>
</feature>
<evidence type="ECO:0000313" key="4">
    <source>
        <dbReference type="Proteomes" id="UP000529417"/>
    </source>
</evidence>
<comment type="caution">
    <text evidence="3">The sequence shown here is derived from an EMBL/GenBank/DDBJ whole genome shotgun (WGS) entry which is preliminary data.</text>
</comment>
<dbReference type="CDD" id="cd05379">
    <property type="entry name" value="CAP_bacterial"/>
    <property type="match status" value="1"/>
</dbReference>
<dbReference type="PANTHER" id="PTHR31157">
    <property type="entry name" value="SCP DOMAIN-CONTAINING PROTEIN"/>
    <property type="match status" value="1"/>
</dbReference>
<dbReference type="Gene3D" id="3.40.33.10">
    <property type="entry name" value="CAP"/>
    <property type="match status" value="1"/>
</dbReference>
<dbReference type="SUPFAM" id="SSF55797">
    <property type="entry name" value="PR-1-like"/>
    <property type="match status" value="1"/>
</dbReference>
<feature type="domain" description="SCP" evidence="2">
    <location>
        <begin position="56"/>
        <end position="166"/>
    </location>
</feature>
<reference evidence="3 4" key="1">
    <citation type="journal article" date="2000" name="Arch. Microbiol.">
        <title>Rhodobaca bogoriensis gen. nov. and sp. nov., an alkaliphilic purple nonsulfur bacterium from African Rift Valley soda lakes.</title>
        <authorList>
            <person name="Milford A.D."/>
            <person name="Achenbach L.A."/>
            <person name="Jung D.O."/>
            <person name="Madigan M.T."/>
        </authorList>
    </citation>
    <scope>NUCLEOTIDE SEQUENCE [LARGE SCALE GENOMIC DNA]</scope>
    <source>
        <strain evidence="3 4">2376</strain>
    </source>
</reference>
<keyword evidence="4" id="KW-1185">Reference proteome</keyword>
<name>A0A7Z0KWX1_9RHOB</name>
<dbReference type="InterPro" id="IPR035940">
    <property type="entry name" value="CAP_sf"/>
</dbReference>
<accession>A0A7Z0KWX1</accession>
<dbReference type="EMBL" id="JACBXS010000008">
    <property type="protein sequence ID" value="NYS24427.1"/>
    <property type="molecule type" value="Genomic_DNA"/>
</dbReference>
<dbReference type="InterPro" id="IPR014044">
    <property type="entry name" value="CAP_dom"/>
</dbReference>
<dbReference type="Pfam" id="PF00188">
    <property type="entry name" value="CAP"/>
    <property type="match status" value="1"/>
</dbReference>
<evidence type="ECO:0000313" key="3">
    <source>
        <dbReference type="EMBL" id="NYS24427.1"/>
    </source>
</evidence>
<dbReference type="PROSITE" id="PS51257">
    <property type="entry name" value="PROKAR_LIPOPROTEIN"/>
    <property type="match status" value="1"/>
</dbReference>
<keyword evidence="1" id="KW-0732">Signal</keyword>
<gene>
    <name evidence="3" type="ORF">HUK65_05430</name>
</gene>
<dbReference type="PANTHER" id="PTHR31157:SF1">
    <property type="entry name" value="SCP DOMAIN-CONTAINING PROTEIN"/>
    <property type="match status" value="1"/>
</dbReference>
<evidence type="ECO:0000256" key="1">
    <source>
        <dbReference type="SAM" id="SignalP"/>
    </source>
</evidence>
<organism evidence="3 4">
    <name type="scientific">Rhabdonatronobacter sediminivivens</name>
    <dbReference type="NCBI Taxonomy" id="2743469"/>
    <lineage>
        <taxon>Bacteria</taxon>
        <taxon>Pseudomonadati</taxon>
        <taxon>Pseudomonadota</taxon>
        <taxon>Alphaproteobacteria</taxon>
        <taxon>Rhodobacterales</taxon>
        <taxon>Paracoccaceae</taxon>
        <taxon>Rhabdonatronobacter</taxon>
    </lineage>
</organism>
<proteinExistence type="predicted"/>